<accession>A0A8D3WGP2</accession>
<gene>
    <name evidence="1" type="ordered locus">Sfla_0795</name>
</gene>
<proteinExistence type="predicted"/>
<dbReference type="EMBL" id="CP002475">
    <property type="protein sequence ID" value="ADW02255.1"/>
    <property type="molecule type" value="Genomic_DNA"/>
</dbReference>
<dbReference type="Gene3D" id="3.40.50.300">
    <property type="entry name" value="P-loop containing nucleotide triphosphate hydrolases"/>
    <property type="match status" value="1"/>
</dbReference>
<reference evidence="1 2" key="1">
    <citation type="submission" date="2011-01" db="EMBL/GenBank/DDBJ databases">
        <title>Complete sequence of chromosome of Streptomyces flavogriseus ATCC 33331.</title>
        <authorList>
            <consortium name="US DOE Joint Genome Institute"/>
            <person name="Lucas S."/>
            <person name="Copeland A."/>
            <person name="Lapidus A."/>
            <person name="Cheng J.-F."/>
            <person name="Goodwin L."/>
            <person name="Pitluck S."/>
            <person name="Davenport K."/>
            <person name="Detter J.C."/>
            <person name="Han C."/>
            <person name="Tapia R."/>
            <person name="Land M."/>
            <person name="Hauser L."/>
            <person name="Kyrpides N."/>
            <person name="Ivanova N."/>
            <person name="Ovchinnikova G."/>
            <person name="Pagani I."/>
            <person name="Brumm P."/>
            <person name="Mead D."/>
            <person name="Woyke T."/>
        </authorList>
    </citation>
    <scope>NUCLEOTIDE SEQUENCE [LARGE SCALE GENOMIC DNA]</scope>
    <source>
        <strain evidence="2">ATCC 33331 / IAF-45CD</strain>
    </source>
</reference>
<dbReference type="KEGG" id="sfa:Sfla_0795"/>
<dbReference type="SUPFAM" id="SSF52540">
    <property type="entry name" value="P-loop containing nucleoside triphosphate hydrolases"/>
    <property type="match status" value="1"/>
</dbReference>
<evidence type="ECO:0000313" key="2">
    <source>
        <dbReference type="Proteomes" id="UP000002066"/>
    </source>
</evidence>
<name>A0A8D3WGP2_STRFA</name>
<dbReference type="InterPro" id="IPR027417">
    <property type="entry name" value="P-loop_NTPase"/>
</dbReference>
<protein>
    <recommendedName>
        <fullName evidence="3">Guanylate kinase</fullName>
    </recommendedName>
</protein>
<dbReference type="AlphaFoldDB" id="A0A8D3WGP2"/>
<organism evidence="1 2">
    <name type="scientific">Streptomyces pratensis (strain ATCC 33331 / IAF-45CD)</name>
    <dbReference type="NCBI Taxonomy" id="591167"/>
    <lineage>
        <taxon>Bacteria</taxon>
        <taxon>Bacillati</taxon>
        <taxon>Actinomycetota</taxon>
        <taxon>Actinomycetes</taxon>
        <taxon>Kitasatosporales</taxon>
        <taxon>Streptomycetaceae</taxon>
        <taxon>Streptomyces</taxon>
    </lineage>
</organism>
<evidence type="ECO:0008006" key="3">
    <source>
        <dbReference type="Google" id="ProtNLM"/>
    </source>
</evidence>
<sequence>MSAIVLYGPPAAGKDTVTAALRSADQRFEPVTKLKHGTGRSAGYRFVTAEELEDLRRQGRIVVETRRYGNVYAVDDLSLTEPQRRGRVPVTHIGNVKDMRTLLNRSTSTAWLRVLLWVPRDVCEQRSLARGDTDTAKRLAAWDETARDVRDSDVRDLFDLVIRTDLTDPATAAKQVAYALDSAPDIVGADELFATLGLGPDTAVARRNTSPRRG</sequence>
<evidence type="ECO:0000313" key="1">
    <source>
        <dbReference type="EMBL" id="ADW02255.1"/>
    </source>
</evidence>
<dbReference type="Proteomes" id="UP000002066">
    <property type="component" value="Chromosome"/>
</dbReference>